<dbReference type="SMART" id="SM00014">
    <property type="entry name" value="acidPPc"/>
    <property type="match status" value="1"/>
</dbReference>
<feature type="transmembrane region" description="Helical" evidence="1">
    <location>
        <begin position="179"/>
        <end position="198"/>
    </location>
</feature>
<accession>A0A3Q9GLE7</accession>
<evidence type="ECO:0000259" key="2">
    <source>
        <dbReference type="SMART" id="SM00014"/>
    </source>
</evidence>
<dbReference type="Proteomes" id="UP000275951">
    <property type="component" value="Chromosome"/>
</dbReference>
<evidence type="ECO:0000313" key="3">
    <source>
        <dbReference type="EMBL" id="AZR06231.1"/>
    </source>
</evidence>
<feature type="transmembrane region" description="Helical" evidence="1">
    <location>
        <begin position="144"/>
        <end position="167"/>
    </location>
</feature>
<evidence type="ECO:0000313" key="4">
    <source>
        <dbReference type="Proteomes" id="UP000275951"/>
    </source>
</evidence>
<dbReference type="Gene3D" id="1.20.144.10">
    <property type="entry name" value="Phosphatidic acid phosphatase type 2/haloperoxidase"/>
    <property type="match status" value="2"/>
</dbReference>
<dbReference type="PANTHER" id="PTHR14969:SF13">
    <property type="entry name" value="AT30094P"/>
    <property type="match status" value="1"/>
</dbReference>
<keyword evidence="1" id="KW-0472">Membrane</keyword>
<dbReference type="EMBL" id="CP033905">
    <property type="protein sequence ID" value="AZR06231.1"/>
    <property type="molecule type" value="Genomic_DNA"/>
</dbReference>
<feature type="transmembrane region" description="Helical" evidence="1">
    <location>
        <begin position="25"/>
        <end position="46"/>
    </location>
</feature>
<organism evidence="3 4">
    <name type="scientific">Trueperella pyogenes</name>
    <dbReference type="NCBI Taxonomy" id="1661"/>
    <lineage>
        <taxon>Bacteria</taxon>
        <taxon>Bacillati</taxon>
        <taxon>Actinomycetota</taxon>
        <taxon>Actinomycetes</taxon>
        <taxon>Actinomycetales</taxon>
        <taxon>Actinomycetaceae</taxon>
        <taxon>Trueperella</taxon>
    </lineage>
</organism>
<gene>
    <name evidence="3" type="ORF">EBQ10_02245</name>
</gene>
<dbReference type="PANTHER" id="PTHR14969">
    <property type="entry name" value="SPHINGOSINE-1-PHOSPHATE PHOSPHOHYDROLASE"/>
    <property type="match status" value="1"/>
</dbReference>
<protein>
    <submittedName>
        <fullName evidence="3">Phosphatase PAP2 family protein</fullName>
    </submittedName>
</protein>
<feature type="transmembrane region" description="Helical" evidence="1">
    <location>
        <begin position="73"/>
        <end position="97"/>
    </location>
</feature>
<keyword evidence="1" id="KW-1133">Transmembrane helix</keyword>
<sequence length="245" mass="26422">MEAMQTQNTDDLKITDRGKAHPRRWVAPAVVFAVATVVTGVLITAVCRQTLFVSYDPIVTAGALTWRMPWLTAIAQVFTFMGTALFLVPVATVLVLTLLAKRRYWAGLVATLTMLIGLGLTSLLKNLIGRNRPPANHQIGDFLGSYAFPSGHTLNTTVVIGVLAFLLMKSYPRLRSLLAILWLAQVALVGMSRIYLGYHWLTDVLGGFSIGLIVLAAGYAAALFLSDAATPATAESTRPPRPGLS</sequence>
<feature type="transmembrane region" description="Helical" evidence="1">
    <location>
        <begin position="104"/>
        <end position="124"/>
    </location>
</feature>
<evidence type="ECO:0000256" key="1">
    <source>
        <dbReference type="SAM" id="Phobius"/>
    </source>
</evidence>
<dbReference type="Pfam" id="PF01569">
    <property type="entry name" value="PAP2"/>
    <property type="match status" value="1"/>
</dbReference>
<feature type="domain" description="Phosphatidic acid phosphatase type 2/haloperoxidase" evidence="2">
    <location>
        <begin position="106"/>
        <end position="219"/>
    </location>
</feature>
<name>A0A3Q9GLE7_9ACTO</name>
<dbReference type="AlphaFoldDB" id="A0A3Q9GLE7"/>
<keyword evidence="1" id="KW-0812">Transmembrane</keyword>
<proteinExistence type="predicted"/>
<dbReference type="InterPro" id="IPR036938">
    <property type="entry name" value="PAP2/HPO_sf"/>
</dbReference>
<feature type="transmembrane region" description="Helical" evidence="1">
    <location>
        <begin position="204"/>
        <end position="225"/>
    </location>
</feature>
<dbReference type="CDD" id="cd03392">
    <property type="entry name" value="PAP2_like_2"/>
    <property type="match status" value="1"/>
</dbReference>
<dbReference type="SUPFAM" id="SSF48317">
    <property type="entry name" value="Acid phosphatase/Vanadium-dependent haloperoxidase"/>
    <property type="match status" value="1"/>
</dbReference>
<reference evidence="3 4" key="1">
    <citation type="submission" date="2018-11" db="EMBL/GenBank/DDBJ databases">
        <title>Multidrug-resistant genes are associated with an 42-kb island TGI1 carrying a complex class 1 integron in a Trueperella pyogenes.</title>
        <authorList>
            <person name="Dong W."/>
        </authorList>
    </citation>
    <scope>NUCLEOTIDE SEQUENCE [LARGE SCALE GENOMIC DNA]</scope>
    <source>
        <strain evidence="3 4">TP4</strain>
    </source>
</reference>
<dbReference type="InterPro" id="IPR000326">
    <property type="entry name" value="PAP2/HPO"/>
</dbReference>